<dbReference type="eggNOG" id="KOG0537">
    <property type="taxonomic scope" value="Eukaryota"/>
</dbReference>
<dbReference type="GO" id="GO:0009707">
    <property type="term" value="C:chloroplast outer membrane"/>
    <property type="evidence" value="ECO:0007669"/>
    <property type="project" value="EnsemblPlants"/>
</dbReference>
<dbReference type="GO" id="GO:0010319">
    <property type="term" value="C:stromule"/>
    <property type="evidence" value="ECO:0007669"/>
    <property type="project" value="EnsemblPlants"/>
</dbReference>
<comment type="similarity">
    <text evidence="7 8">Belongs to the cytochrome b5 family.</text>
</comment>
<sequence>MPIITKLFSLEEVSLHNNNKDCWVIIDNKVYDVTSYLDDHPGGDDVLLAVTGKDAKEEFEDAGHSADARKLMDEYFIGEVDLSETLADLNPTVKLEPSNLAQEFMNKASQYWFLPVVVAGVAVTVGLLHLRKKS</sequence>
<evidence type="ECO:0000256" key="5">
    <source>
        <dbReference type="ARBA" id="ARBA00023004"/>
    </source>
</evidence>
<dbReference type="STRING" id="13333.U5DBT5"/>
<keyword evidence="11" id="KW-1185">Reference proteome</keyword>
<keyword evidence="5 8" id="KW-0408">Iron</keyword>
<dbReference type="InterPro" id="IPR050668">
    <property type="entry name" value="Cytochrome_b5"/>
</dbReference>
<dbReference type="HOGENOM" id="CLU_102602_3_0_1"/>
<evidence type="ECO:0000256" key="3">
    <source>
        <dbReference type="ARBA" id="ARBA00022692"/>
    </source>
</evidence>
<dbReference type="GO" id="GO:0046872">
    <property type="term" value="F:metal ion binding"/>
    <property type="evidence" value="ECO:0007669"/>
    <property type="project" value="UniProtKB-UniRule"/>
</dbReference>
<dbReference type="GO" id="GO:0016020">
    <property type="term" value="C:membrane"/>
    <property type="evidence" value="ECO:0000318"/>
    <property type="project" value="GO_Central"/>
</dbReference>
<dbReference type="PRINTS" id="PR00363">
    <property type="entry name" value="CYTOCHROMEB5"/>
</dbReference>
<dbReference type="Gramene" id="ERN17873">
    <property type="protein sequence ID" value="ERN17873"/>
    <property type="gene ID" value="AMTR_s00047p00213630"/>
</dbReference>
<dbReference type="InterPro" id="IPR036400">
    <property type="entry name" value="Cyt_B5-like_heme/steroid_sf"/>
</dbReference>
<gene>
    <name evidence="10" type="ORF">AMTR_s00047p00213630</name>
</gene>
<keyword evidence="6 8" id="KW-0472">Membrane</keyword>
<dbReference type="EMBL" id="KI392311">
    <property type="protein sequence ID" value="ERN17873.1"/>
    <property type="molecule type" value="Genomic_DNA"/>
</dbReference>
<evidence type="ECO:0000256" key="8">
    <source>
        <dbReference type="RuleBase" id="RU362121"/>
    </source>
</evidence>
<keyword evidence="8" id="KW-1133">Transmembrane helix</keyword>
<feature type="domain" description="Cytochrome b5 heme-binding" evidence="9">
    <location>
        <begin position="5"/>
        <end position="81"/>
    </location>
</feature>
<evidence type="ECO:0000256" key="6">
    <source>
        <dbReference type="ARBA" id="ARBA00023136"/>
    </source>
</evidence>
<organism evidence="10 11">
    <name type="scientific">Amborella trichopoda</name>
    <dbReference type="NCBI Taxonomy" id="13333"/>
    <lineage>
        <taxon>Eukaryota</taxon>
        <taxon>Viridiplantae</taxon>
        <taxon>Streptophyta</taxon>
        <taxon>Embryophyta</taxon>
        <taxon>Tracheophyta</taxon>
        <taxon>Spermatophyta</taxon>
        <taxon>Magnoliopsida</taxon>
        <taxon>Amborellales</taxon>
        <taxon>Amborellaceae</taxon>
        <taxon>Amborella</taxon>
    </lineage>
</organism>
<evidence type="ECO:0000256" key="1">
    <source>
        <dbReference type="ARBA" id="ARBA00004370"/>
    </source>
</evidence>
<dbReference type="PROSITE" id="PS00191">
    <property type="entry name" value="CYTOCHROME_B5_1"/>
    <property type="match status" value="1"/>
</dbReference>
<keyword evidence="4 8" id="KW-0479">Metal-binding</keyword>
<dbReference type="Gene3D" id="3.10.120.10">
    <property type="entry name" value="Cytochrome b5-like heme/steroid binding domain"/>
    <property type="match status" value="1"/>
</dbReference>
<dbReference type="Proteomes" id="UP000017836">
    <property type="component" value="Unassembled WGS sequence"/>
</dbReference>
<reference evidence="11" key="1">
    <citation type="journal article" date="2013" name="Science">
        <title>The Amborella genome and the evolution of flowering plants.</title>
        <authorList>
            <consortium name="Amborella Genome Project"/>
        </authorList>
    </citation>
    <scope>NUCLEOTIDE SEQUENCE [LARGE SCALE GENOMIC DNA]</scope>
</reference>
<dbReference type="SUPFAM" id="SSF55856">
    <property type="entry name" value="Cytochrome b5-like heme/steroid binding domain"/>
    <property type="match status" value="1"/>
</dbReference>
<dbReference type="GO" id="GO:0020037">
    <property type="term" value="F:heme binding"/>
    <property type="evidence" value="ECO:0000318"/>
    <property type="project" value="GO_Central"/>
</dbReference>
<accession>U5DBT5</accession>
<dbReference type="PANTHER" id="PTHR19359:SF25">
    <property type="entry name" value="CYTOCHROME B5 HEME-BINDING DOMAIN-CONTAINING PROTEIN"/>
    <property type="match status" value="1"/>
</dbReference>
<keyword evidence="3 8" id="KW-0812">Transmembrane</keyword>
<keyword evidence="2 8" id="KW-0349">Heme</keyword>
<dbReference type="PANTHER" id="PTHR19359">
    <property type="entry name" value="CYTOCHROME B5"/>
    <property type="match status" value="1"/>
</dbReference>
<feature type="transmembrane region" description="Helical" evidence="8">
    <location>
        <begin position="111"/>
        <end position="130"/>
    </location>
</feature>
<name>U5DBT5_AMBTC</name>
<evidence type="ECO:0000259" key="9">
    <source>
        <dbReference type="PROSITE" id="PS50255"/>
    </source>
</evidence>
<evidence type="ECO:0000313" key="10">
    <source>
        <dbReference type="EMBL" id="ERN17873.1"/>
    </source>
</evidence>
<dbReference type="InterPro" id="IPR018506">
    <property type="entry name" value="Cyt_B5_heme-BS"/>
</dbReference>
<dbReference type="AlphaFoldDB" id="U5DBT5"/>
<evidence type="ECO:0000313" key="11">
    <source>
        <dbReference type="Proteomes" id="UP000017836"/>
    </source>
</evidence>
<evidence type="ECO:0000256" key="2">
    <source>
        <dbReference type="ARBA" id="ARBA00022617"/>
    </source>
</evidence>
<comment type="subcellular location">
    <subcellularLocation>
        <location evidence="1">Membrane</location>
    </subcellularLocation>
</comment>
<protein>
    <recommendedName>
        <fullName evidence="9">Cytochrome b5 heme-binding domain-containing protein</fullName>
    </recommendedName>
</protein>
<dbReference type="PROSITE" id="PS50255">
    <property type="entry name" value="CYTOCHROME_B5_2"/>
    <property type="match status" value="1"/>
</dbReference>
<evidence type="ECO:0000256" key="4">
    <source>
        <dbReference type="ARBA" id="ARBA00022723"/>
    </source>
</evidence>
<proteinExistence type="inferred from homology"/>
<dbReference type="OrthoDB" id="260519at2759"/>
<dbReference type="SMART" id="SM01117">
    <property type="entry name" value="Cyt-b5"/>
    <property type="match status" value="1"/>
</dbReference>
<dbReference type="KEGG" id="atr:18446222"/>
<dbReference type="FunFam" id="3.10.120.10:FF:000002">
    <property type="entry name" value="Cytochrome b5 type B"/>
    <property type="match status" value="1"/>
</dbReference>
<dbReference type="Pfam" id="PF00173">
    <property type="entry name" value="Cyt-b5"/>
    <property type="match status" value="1"/>
</dbReference>
<dbReference type="InterPro" id="IPR001199">
    <property type="entry name" value="Cyt_B5-like_heme/steroid-bd"/>
</dbReference>
<evidence type="ECO:0000256" key="7">
    <source>
        <dbReference type="ARBA" id="ARBA00038168"/>
    </source>
</evidence>
<dbReference type="OMA" id="THNKQDD"/>